<dbReference type="InterPro" id="IPR036404">
    <property type="entry name" value="Jacalin-like_lectin_dom_sf"/>
</dbReference>
<dbReference type="Gene3D" id="2.100.10.30">
    <property type="entry name" value="Jacalin-like lectin domain"/>
    <property type="match status" value="1"/>
</dbReference>
<accession>A0A9P4V0M5</accession>
<feature type="signal peptide" evidence="1">
    <location>
        <begin position="1"/>
        <end position="25"/>
    </location>
</feature>
<comment type="caution">
    <text evidence="3">The sequence shown here is derived from an EMBL/GenBank/DDBJ whole genome shotgun (WGS) entry which is preliminary data.</text>
</comment>
<dbReference type="CDD" id="cd20231">
    <property type="entry name" value="PFM_jacalin-like"/>
    <property type="match status" value="1"/>
</dbReference>
<dbReference type="OrthoDB" id="3758675at2759"/>
<feature type="chain" id="PRO_5040485962" description="Jacalin-type lectin domain-containing protein" evidence="1">
    <location>
        <begin position="26"/>
        <end position="374"/>
    </location>
</feature>
<proteinExistence type="predicted"/>
<keyword evidence="1" id="KW-0732">Signal</keyword>
<organism evidence="3 4">
    <name type="scientific">Polyplosphaeria fusca</name>
    <dbReference type="NCBI Taxonomy" id="682080"/>
    <lineage>
        <taxon>Eukaryota</taxon>
        <taxon>Fungi</taxon>
        <taxon>Dikarya</taxon>
        <taxon>Ascomycota</taxon>
        <taxon>Pezizomycotina</taxon>
        <taxon>Dothideomycetes</taxon>
        <taxon>Pleosporomycetidae</taxon>
        <taxon>Pleosporales</taxon>
        <taxon>Tetraplosphaeriaceae</taxon>
        <taxon>Polyplosphaeria</taxon>
    </lineage>
</organism>
<sequence length="374" mass="40544">MIFSPKKLLLGAAVLFSGFSGLALADDCEQGPWQDVTSTGASTGGPYCATKWKSGTVITGVEVWANDKTVRAIQFYFSDGTNSQQWGKPDGNKHARMDWDSAVDQIGQIKTWGNGKGQSLGRVYIRTKSGKELDVGKDTSGQDTFETNVASGVMLGAFGTAGDVIDSLGFIFLKSKIEKITVSDIVFDETPEALNAQQEGLDTVILDYADHTNDHPEANETFTFGKSETRTATKKYSTTATHTFGWSNAIELSGKILDLGASSTTTLSYGYSNAQTEESSTENSVTLTYTVATMLKPGQRVFCRATAMGGKYKGDYSSNINIWLEDGDTFTFTERGTMEQVNWSKASSVCQDKDFDPVTGPTEGKKRRAIKFLA</sequence>
<feature type="domain" description="Jacalin-type lectin" evidence="2">
    <location>
        <begin position="44"/>
        <end position="171"/>
    </location>
</feature>
<dbReference type="AlphaFoldDB" id="A0A9P4V0M5"/>
<dbReference type="InterPro" id="IPR001229">
    <property type="entry name" value="Jacalin-like_lectin_dom"/>
</dbReference>
<dbReference type="SUPFAM" id="SSF56973">
    <property type="entry name" value="Aerolisin/ETX pore-forming domain"/>
    <property type="match status" value="1"/>
</dbReference>
<dbReference type="Proteomes" id="UP000799444">
    <property type="component" value="Unassembled WGS sequence"/>
</dbReference>
<reference evidence="3" key="1">
    <citation type="journal article" date="2020" name="Stud. Mycol.">
        <title>101 Dothideomycetes genomes: a test case for predicting lifestyles and emergence of pathogens.</title>
        <authorList>
            <person name="Haridas S."/>
            <person name="Albert R."/>
            <person name="Binder M."/>
            <person name="Bloem J."/>
            <person name="Labutti K."/>
            <person name="Salamov A."/>
            <person name="Andreopoulos B."/>
            <person name="Baker S."/>
            <person name="Barry K."/>
            <person name="Bills G."/>
            <person name="Bluhm B."/>
            <person name="Cannon C."/>
            <person name="Castanera R."/>
            <person name="Culley D."/>
            <person name="Daum C."/>
            <person name="Ezra D."/>
            <person name="Gonzalez J."/>
            <person name="Henrissat B."/>
            <person name="Kuo A."/>
            <person name="Liang C."/>
            <person name="Lipzen A."/>
            <person name="Lutzoni F."/>
            <person name="Magnuson J."/>
            <person name="Mondo S."/>
            <person name="Nolan M."/>
            <person name="Ohm R."/>
            <person name="Pangilinan J."/>
            <person name="Park H.-J."/>
            <person name="Ramirez L."/>
            <person name="Alfaro M."/>
            <person name="Sun H."/>
            <person name="Tritt A."/>
            <person name="Yoshinaga Y."/>
            <person name="Zwiers L.-H."/>
            <person name="Turgeon B."/>
            <person name="Goodwin S."/>
            <person name="Spatafora J."/>
            <person name="Crous P."/>
            <person name="Grigoriev I."/>
        </authorList>
    </citation>
    <scope>NUCLEOTIDE SEQUENCE</scope>
    <source>
        <strain evidence="3">CBS 125425</strain>
    </source>
</reference>
<dbReference type="EMBL" id="ML996197">
    <property type="protein sequence ID" value="KAF2731385.1"/>
    <property type="molecule type" value="Genomic_DNA"/>
</dbReference>
<dbReference type="Pfam" id="PF01419">
    <property type="entry name" value="Jacalin"/>
    <property type="match status" value="1"/>
</dbReference>
<dbReference type="Gene3D" id="2.170.15.10">
    <property type="entry name" value="Proaerolysin, chain A, domain 3"/>
    <property type="match status" value="1"/>
</dbReference>
<keyword evidence="4" id="KW-1185">Reference proteome</keyword>
<evidence type="ECO:0000259" key="2">
    <source>
        <dbReference type="Pfam" id="PF01419"/>
    </source>
</evidence>
<evidence type="ECO:0000313" key="3">
    <source>
        <dbReference type="EMBL" id="KAF2731385.1"/>
    </source>
</evidence>
<evidence type="ECO:0000313" key="4">
    <source>
        <dbReference type="Proteomes" id="UP000799444"/>
    </source>
</evidence>
<dbReference type="SUPFAM" id="SSF51101">
    <property type="entry name" value="Mannose-binding lectins"/>
    <property type="match status" value="1"/>
</dbReference>
<evidence type="ECO:0000256" key="1">
    <source>
        <dbReference type="SAM" id="SignalP"/>
    </source>
</evidence>
<gene>
    <name evidence="3" type="ORF">EJ04DRAFT_579188</name>
</gene>
<protein>
    <recommendedName>
        <fullName evidence="2">Jacalin-type lectin domain-containing protein</fullName>
    </recommendedName>
</protein>
<name>A0A9P4V0M5_9PLEO</name>